<keyword evidence="1" id="KW-0677">Repeat</keyword>
<dbReference type="PANTHER" id="PTHR19980:SF0">
    <property type="entry name" value="CLEAVAGE STIMULATION FACTOR SUBUNIT 3"/>
    <property type="match status" value="1"/>
</dbReference>
<keyword evidence="2 3" id="KW-0539">Nucleus</keyword>
<dbReference type="GO" id="GO:0005737">
    <property type="term" value="C:cytoplasm"/>
    <property type="evidence" value="ECO:0007669"/>
    <property type="project" value="UniProtKB-SubCell"/>
</dbReference>
<sequence length="643" mass="73847">MNVGLQAHDTMRKAYDFALAHIGQDRDSGIIWAEYIQFLNATKSSNVWETQQKMDALRKIYHRAVQIPLDNVDQLWTQLEVFEMGLNKVTAKKFMNELSPAHMQARTVLRQLNVHLQGLDNSAGSGIVLPAPATFSTKERQLIGRWKAYLKWEEGNPLEFEEKDRAILISRVEKAYRKAVIRMRYYPEIWFMAYFWTASVGKNNDALSLLKAGFEASPESFVLTYAYVEQLEKSELKKDQQNFSTVHDVYERFLGVLHSNLMRLAALVAPPISAEPNKNDIKEENNSLLTVPGLGAQSPAHQIELAEHKKQYSNAWINYMRFARRTQGQTVYRAIFSKARKDDFVGWEVYEAAAMTEYRCNLEDGKLVASRIFEVGMKKFGTDVAFVLAHISFLLTVNDKNNAHALFERVIGTFTPQEARPIWECWSRSQYQYDDLEAVLDLERRMMEIYPNDPPIKRFAQRYMYHSIDAIADHDLGFAKTRFTPSVLPSNGNNPLVSANANTNTNTDDNTNVNNKRPPPILTDRNPNEYKRLRSDEHNRDRRRYSLPRQPRRETPPREKEKKPVGLPAVLNWFVTQLPPRETFDGPIFNIDNLMDTLRTTVIPNNRGRSSPLPPRNVGMLLPDYSPCQGLQSGSLIEGGGRR</sequence>
<proteinExistence type="predicted"/>
<dbReference type="PANTHER" id="PTHR19980">
    <property type="entry name" value="RNA CLEAVAGE STIMULATION FACTOR"/>
    <property type="match status" value="1"/>
</dbReference>
<comment type="function">
    <text evidence="3">Component of the cleavage factor IA (CFIA) complex, which is involved in the endonucleolytic cleavage during polyadenylation-dependent pre-mRNA 3'-end formation.</text>
</comment>
<feature type="compositionally biased region" description="Basic and acidic residues" evidence="4">
    <location>
        <begin position="551"/>
        <end position="564"/>
    </location>
</feature>
<dbReference type="InterPro" id="IPR011990">
    <property type="entry name" value="TPR-like_helical_dom_sf"/>
</dbReference>
<dbReference type="EMBL" id="JARIHO010000145">
    <property type="protein sequence ID" value="KAJ7301030.1"/>
    <property type="molecule type" value="Genomic_DNA"/>
</dbReference>
<accession>A0AAD6YXY2</accession>
<feature type="compositionally biased region" description="Polar residues" evidence="4">
    <location>
        <begin position="485"/>
        <end position="497"/>
    </location>
</feature>
<evidence type="ECO:0000256" key="3">
    <source>
        <dbReference type="RuleBase" id="RU369035"/>
    </source>
</evidence>
<dbReference type="SMART" id="SM00386">
    <property type="entry name" value="HAT"/>
    <property type="match status" value="4"/>
</dbReference>
<dbReference type="GO" id="GO:0005634">
    <property type="term" value="C:nucleus"/>
    <property type="evidence" value="ECO:0007669"/>
    <property type="project" value="UniProtKB-SubCell"/>
</dbReference>
<keyword evidence="7" id="KW-1185">Reference proteome</keyword>
<feature type="compositionally biased region" description="Basic and acidic residues" evidence="4">
    <location>
        <begin position="526"/>
        <end position="540"/>
    </location>
</feature>
<dbReference type="GO" id="GO:0003729">
    <property type="term" value="F:mRNA binding"/>
    <property type="evidence" value="ECO:0007669"/>
    <property type="project" value="TreeGrafter"/>
</dbReference>
<organism evidence="6 7">
    <name type="scientific">Mycena albidolilacea</name>
    <dbReference type="NCBI Taxonomy" id="1033008"/>
    <lineage>
        <taxon>Eukaryota</taxon>
        <taxon>Fungi</taxon>
        <taxon>Dikarya</taxon>
        <taxon>Basidiomycota</taxon>
        <taxon>Agaricomycotina</taxon>
        <taxon>Agaricomycetes</taxon>
        <taxon>Agaricomycetidae</taxon>
        <taxon>Agaricales</taxon>
        <taxon>Marasmiineae</taxon>
        <taxon>Mycenaceae</taxon>
        <taxon>Mycena</taxon>
    </lineage>
</organism>
<evidence type="ECO:0000256" key="1">
    <source>
        <dbReference type="ARBA" id="ARBA00022737"/>
    </source>
</evidence>
<dbReference type="Gene3D" id="1.25.40.1040">
    <property type="match status" value="1"/>
</dbReference>
<protein>
    <recommendedName>
        <fullName evidence="3">mRNA 3'-end-processing protein RNA14</fullName>
    </recommendedName>
</protein>
<comment type="caution">
    <text evidence="6">The sequence shown here is derived from an EMBL/GenBank/DDBJ whole genome shotgun (WGS) entry which is preliminary data.</text>
</comment>
<dbReference type="Proteomes" id="UP001218218">
    <property type="component" value="Unassembled WGS sequence"/>
</dbReference>
<name>A0AAD6YXY2_9AGAR</name>
<reference evidence="6" key="1">
    <citation type="submission" date="2023-03" db="EMBL/GenBank/DDBJ databases">
        <title>Massive genome expansion in bonnet fungi (Mycena s.s.) driven by repeated elements and novel gene families across ecological guilds.</title>
        <authorList>
            <consortium name="Lawrence Berkeley National Laboratory"/>
            <person name="Harder C.B."/>
            <person name="Miyauchi S."/>
            <person name="Viragh M."/>
            <person name="Kuo A."/>
            <person name="Thoen E."/>
            <person name="Andreopoulos B."/>
            <person name="Lu D."/>
            <person name="Skrede I."/>
            <person name="Drula E."/>
            <person name="Henrissat B."/>
            <person name="Morin E."/>
            <person name="Kohler A."/>
            <person name="Barry K."/>
            <person name="LaButti K."/>
            <person name="Morin E."/>
            <person name="Salamov A."/>
            <person name="Lipzen A."/>
            <person name="Mereny Z."/>
            <person name="Hegedus B."/>
            <person name="Baldrian P."/>
            <person name="Stursova M."/>
            <person name="Weitz H."/>
            <person name="Taylor A."/>
            <person name="Grigoriev I.V."/>
            <person name="Nagy L.G."/>
            <person name="Martin F."/>
            <person name="Kauserud H."/>
        </authorList>
    </citation>
    <scope>NUCLEOTIDE SEQUENCE</scope>
    <source>
        <strain evidence="6">CBHHK002</strain>
    </source>
</reference>
<keyword evidence="3" id="KW-0507">mRNA processing</keyword>
<dbReference type="InterPro" id="IPR008847">
    <property type="entry name" value="Suf"/>
</dbReference>
<feature type="domain" description="Suppressor of forked" evidence="5">
    <location>
        <begin position="6"/>
        <end position="476"/>
    </location>
</feature>
<dbReference type="GO" id="GO:0180010">
    <property type="term" value="P:co-transcriptional mRNA 3'-end processing, cleavage and polyadenylation pathway"/>
    <property type="evidence" value="ECO:0007669"/>
    <property type="project" value="UniProtKB-UniRule"/>
</dbReference>
<evidence type="ECO:0000256" key="4">
    <source>
        <dbReference type="SAM" id="MobiDB-lite"/>
    </source>
</evidence>
<feature type="region of interest" description="Disordered" evidence="4">
    <location>
        <begin position="485"/>
        <end position="564"/>
    </location>
</feature>
<dbReference type="AlphaFoldDB" id="A0AAD6YXY2"/>
<keyword evidence="3" id="KW-0963">Cytoplasm</keyword>
<feature type="compositionally biased region" description="Low complexity" evidence="4">
    <location>
        <begin position="499"/>
        <end position="515"/>
    </location>
</feature>
<evidence type="ECO:0000256" key="2">
    <source>
        <dbReference type="ARBA" id="ARBA00023242"/>
    </source>
</evidence>
<evidence type="ECO:0000259" key="5">
    <source>
        <dbReference type="Pfam" id="PF05843"/>
    </source>
</evidence>
<evidence type="ECO:0000313" key="6">
    <source>
        <dbReference type="EMBL" id="KAJ7301030.1"/>
    </source>
</evidence>
<evidence type="ECO:0000313" key="7">
    <source>
        <dbReference type="Proteomes" id="UP001218218"/>
    </source>
</evidence>
<dbReference type="Pfam" id="PF05843">
    <property type="entry name" value="Suf"/>
    <property type="match status" value="1"/>
</dbReference>
<comment type="subcellular location">
    <subcellularLocation>
        <location evidence="3">Nucleus</location>
    </subcellularLocation>
    <subcellularLocation>
        <location evidence="3">Cytoplasm</location>
    </subcellularLocation>
    <text evidence="3">Nucleus and/or cytoplasm.</text>
</comment>
<gene>
    <name evidence="6" type="ORF">DFH08DRAFT_996378</name>
</gene>
<dbReference type="SUPFAM" id="SSF48452">
    <property type="entry name" value="TPR-like"/>
    <property type="match status" value="2"/>
</dbReference>
<dbReference type="InterPro" id="IPR003107">
    <property type="entry name" value="HAT"/>
</dbReference>
<dbReference type="InterPro" id="IPR045243">
    <property type="entry name" value="Rna14-like"/>
</dbReference>